<dbReference type="GeneTree" id="ENSGT00940000172454"/>
<reference evidence="1" key="3">
    <citation type="submission" date="2025-09" db="UniProtKB">
        <authorList>
            <consortium name="Ensembl"/>
        </authorList>
    </citation>
    <scope>IDENTIFICATION</scope>
</reference>
<dbReference type="Bgee" id="ENSMODG00000046263">
    <property type="expression patterns" value="Expressed in testis and 17 other cell types or tissues"/>
</dbReference>
<accession>A0A5F8GYV6</accession>
<dbReference type="Proteomes" id="UP000002280">
    <property type="component" value="Chromosome 1"/>
</dbReference>
<dbReference type="AlphaFoldDB" id="A0A5F8GYV6"/>
<organism evidence="1 2">
    <name type="scientific">Monodelphis domestica</name>
    <name type="common">Gray short-tailed opossum</name>
    <dbReference type="NCBI Taxonomy" id="13616"/>
    <lineage>
        <taxon>Eukaryota</taxon>
        <taxon>Metazoa</taxon>
        <taxon>Chordata</taxon>
        <taxon>Craniata</taxon>
        <taxon>Vertebrata</taxon>
        <taxon>Euteleostomi</taxon>
        <taxon>Mammalia</taxon>
        <taxon>Metatheria</taxon>
        <taxon>Didelphimorphia</taxon>
        <taxon>Didelphidae</taxon>
        <taxon>Monodelphis</taxon>
    </lineage>
</organism>
<reference evidence="1" key="2">
    <citation type="submission" date="2025-08" db="UniProtKB">
        <authorList>
            <consortium name="Ensembl"/>
        </authorList>
    </citation>
    <scope>IDENTIFICATION</scope>
</reference>
<protein>
    <submittedName>
        <fullName evidence="1">Uncharacterized protein</fullName>
    </submittedName>
</protein>
<sequence>MFKNNIVDQQLSLKALIKNVEKISLDLKKMDELSKLLLCDLILQFSQPMKTEVIAEVEENNIVSEEFKMSNNLELLPILSNFSIC</sequence>
<keyword evidence="2" id="KW-1185">Reference proteome</keyword>
<dbReference type="Ensembl" id="ENSMODT00000084837.1">
    <property type="protein sequence ID" value="ENSMODP00000052722.1"/>
    <property type="gene ID" value="ENSMODG00000046263.1"/>
</dbReference>
<dbReference type="OMA" id="QPMKTEV"/>
<name>A0A5F8GYV6_MONDO</name>
<dbReference type="STRING" id="13616.ENSMODP00000052722"/>
<proteinExistence type="predicted"/>
<reference evidence="1 2" key="1">
    <citation type="journal article" date="2007" name="Nature">
        <title>Genome of the marsupial Monodelphis domestica reveals innovation in non-coding sequences.</title>
        <authorList>
            <person name="Mikkelsen T.S."/>
            <person name="Wakefield M.J."/>
            <person name="Aken B."/>
            <person name="Amemiya C.T."/>
            <person name="Chang J.L."/>
            <person name="Duke S."/>
            <person name="Garber M."/>
            <person name="Gentles A.J."/>
            <person name="Goodstadt L."/>
            <person name="Heger A."/>
            <person name="Jurka J."/>
            <person name="Kamal M."/>
            <person name="Mauceli E."/>
            <person name="Searle S.M."/>
            <person name="Sharpe T."/>
            <person name="Baker M.L."/>
            <person name="Batzer M.A."/>
            <person name="Benos P.V."/>
            <person name="Belov K."/>
            <person name="Clamp M."/>
            <person name="Cook A."/>
            <person name="Cuff J."/>
            <person name="Das R."/>
            <person name="Davidow L."/>
            <person name="Deakin J.E."/>
            <person name="Fazzari M.J."/>
            <person name="Glass J.L."/>
            <person name="Grabherr M."/>
            <person name="Greally J.M."/>
            <person name="Gu W."/>
            <person name="Hore T.A."/>
            <person name="Huttley G.A."/>
            <person name="Kleber M."/>
            <person name="Jirtle R.L."/>
            <person name="Koina E."/>
            <person name="Lee J.T."/>
            <person name="Mahony S."/>
            <person name="Marra M.A."/>
            <person name="Miller R.D."/>
            <person name="Nicholls R.D."/>
            <person name="Oda M."/>
            <person name="Papenfuss A.T."/>
            <person name="Parra Z.E."/>
            <person name="Pollock D.D."/>
            <person name="Ray D.A."/>
            <person name="Schein J.E."/>
            <person name="Speed T.P."/>
            <person name="Thompson K."/>
            <person name="VandeBerg J.L."/>
            <person name="Wade C.M."/>
            <person name="Walker J.A."/>
            <person name="Waters P.D."/>
            <person name="Webber C."/>
            <person name="Weidman J.R."/>
            <person name="Xie X."/>
            <person name="Zody M.C."/>
            <person name="Baldwin J."/>
            <person name="Abdouelleil A."/>
            <person name="Abdulkadir J."/>
            <person name="Abebe A."/>
            <person name="Abera B."/>
            <person name="Abreu J."/>
            <person name="Acer S.C."/>
            <person name="Aftuck L."/>
            <person name="Alexander A."/>
            <person name="An P."/>
            <person name="Anderson E."/>
            <person name="Anderson S."/>
            <person name="Arachi H."/>
            <person name="Azer M."/>
            <person name="Bachantsang P."/>
            <person name="Barry A."/>
            <person name="Bayul T."/>
            <person name="Berlin A."/>
            <person name="Bessette D."/>
            <person name="Bloom T."/>
            <person name="Bloom T."/>
            <person name="Boguslavskiy L."/>
            <person name="Bonnet C."/>
            <person name="Boukhgalter B."/>
            <person name="Bourzgui I."/>
            <person name="Brown A."/>
            <person name="Cahill P."/>
            <person name="Channer S."/>
            <person name="Cheshatsang Y."/>
            <person name="Chuda L."/>
            <person name="Citroen M."/>
            <person name="Collymore A."/>
            <person name="Cooke P."/>
            <person name="Costello M."/>
            <person name="D'Aco K."/>
            <person name="Daza R."/>
            <person name="De Haan G."/>
            <person name="DeGray S."/>
            <person name="DeMaso C."/>
            <person name="Dhargay N."/>
            <person name="Dooley K."/>
            <person name="Dooley E."/>
            <person name="Doricent M."/>
            <person name="Dorje P."/>
            <person name="Dorjee K."/>
            <person name="Dupes A."/>
            <person name="Elong R."/>
            <person name="Falk J."/>
            <person name="Farina A."/>
            <person name="Faro S."/>
            <person name="Ferguson D."/>
            <person name="Fisher S."/>
            <person name="Foley C.D."/>
            <person name="Franke A."/>
            <person name="Friedrich D."/>
            <person name="Gadbois L."/>
            <person name="Gearin G."/>
            <person name="Gearin C.R."/>
            <person name="Giannoukos G."/>
            <person name="Goode T."/>
            <person name="Graham J."/>
            <person name="Grandbois E."/>
            <person name="Grewal S."/>
            <person name="Gyaltsen K."/>
            <person name="Hafez N."/>
            <person name="Hagos B."/>
            <person name="Hall J."/>
            <person name="Henson C."/>
            <person name="Hollinger A."/>
            <person name="Honan T."/>
            <person name="Huard M.D."/>
            <person name="Hughes L."/>
            <person name="Hurhula B."/>
            <person name="Husby M.E."/>
            <person name="Kamat A."/>
            <person name="Kanga B."/>
            <person name="Kashin S."/>
            <person name="Khazanovich D."/>
            <person name="Kisner P."/>
            <person name="Lance K."/>
            <person name="Lara M."/>
            <person name="Lee W."/>
            <person name="Lennon N."/>
            <person name="Letendre F."/>
            <person name="LeVine R."/>
            <person name="Lipovsky A."/>
            <person name="Liu X."/>
            <person name="Liu J."/>
            <person name="Liu S."/>
            <person name="Lokyitsang T."/>
            <person name="Lokyitsang Y."/>
            <person name="Lubonja R."/>
            <person name="Lui A."/>
            <person name="MacDonald P."/>
            <person name="Magnisalis V."/>
            <person name="Maru K."/>
            <person name="Matthews C."/>
            <person name="McCusker W."/>
            <person name="McDonough S."/>
            <person name="Mehta T."/>
            <person name="Meldrim J."/>
            <person name="Meneus L."/>
            <person name="Mihai O."/>
            <person name="Mihalev A."/>
            <person name="Mihova T."/>
            <person name="Mittelman R."/>
            <person name="Mlenga V."/>
            <person name="Montmayeur A."/>
            <person name="Mulrain L."/>
            <person name="Navidi A."/>
            <person name="Naylor J."/>
            <person name="Negash T."/>
            <person name="Nguyen T."/>
            <person name="Nguyen N."/>
            <person name="Nicol R."/>
            <person name="Norbu C."/>
            <person name="Norbu N."/>
            <person name="Novod N."/>
            <person name="O'Neill B."/>
            <person name="Osman S."/>
            <person name="Markiewicz E."/>
            <person name="Oyono O.L."/>
            <person name="Patti C."/>
            <person name="Phunkhang P."/>
            <person name="Pierre F."/>
            <person name="Priest M."/>
            <person name="Raghuraman S."/>
            <person name="Rege F."/>
            <person name="Reyes R."/>
            <person name="Rise C."/>
            <person name="Rogov P."/>
            <person name="Ross K."/>
            <person name="Ryan E."/>
            <person name="Settipalli S."/>
            <person name="Shea T."/>
            <person name="Sherpa N."/>
            <person name="Shi L."/>
            <person name="Shih D."/>
            <person name="Sparrow T."/>
            <person name="Spaulding J."/>
            <person name="Stalker J."/>
            <person name="Stange-Thomann N."/>
            <person name="Stavropoulos S."/>
            <person name="Stone C."/>
            <person name="Strader C."/>
            <person name="Tesfaye S."/>
            <person name="Thomson T."/>
            <person name="Thoulutsang Y."/>
            <person name="Thoulutsang D."/>
            <person name="Topham K."/>
            <person name="Topping I."/>
            <person name="Tsamla T."/>
            <person name="Vassiliev H."/>
            <person name="Vo A."/>
            <person name="Wangchuk T."/>
            <person name="Wangdi T."/>
            <person name="Weiand M."/>
            <person name="Wilkinson J."/>
            <person name="Wilson A."/>
            <person name="Yadav S."/>
            <person name="Young G."/>
            <person name="Yu Q."/>
            <person name="Zembek L."/>
            <person name="Zhong D."/>
            <person name="Zimmer A."/>
            <person name="Zwirko Z."/>
            <person name="Jaffe D.B."/>
            <person name="Alvarez P."/>
            <person name="Brockman W."/>
            <person name="Butler J."/>
            <person name="Chin C."/>
            <person name="Gnerre S."/>
            <person name="MacCallum I."/>
            <person name="Graves J.A."/>
            <person name="Ponting C.P."/>
            <person name="Breen M."/>
            <person name="Samollow P.B."/>
            <person name="Lander E.S."/>
            <person name="Lindblad-Toh K."/>
        </authorList>
    </citation>
    <scope>NUCLEOTIDE SEQUENCE [LARGE SCALE GENOMIC DNA]</scope>
</reference>
<evidence type="ECO:0000313" key="1">
    <source>
        <dbReference type="Ensembl" id="ENSMODP00000052722.1"/>
    </source>
</evidence>
<evidence type="ECO:0000313" key="2">
    <source>
        <dbReference type="Proteomes" id="UP000002280"/>
    </source>
</evidence>
<dbReference type="InParanoid" id="A0A5F8GYV6"/>